<gene>
    <name evidence="2" type="ORF">LYB30171_01693</name>
</gene>
<accession>A0ABM8UGC2</accession>
<feature type="region of interest" description="Disordered" evidence="1">
    <location>
        <begin position="50"/>
        <end position="72"/>
    </location>
</feature>
<dbReference type="SUPFAM" id="SSF103088">
    <property type="entry name" value="OmpA-like"/>
    <property type="match status" value="1"/>
</dbReference>
<proteinExistence type="predicted"/>
<keyword evidence="3" id="KW-1185">Reference proteome</keyword>
<evidence type="ECO:0000256" key="1">
    <source>
        <dbReference type="SAM" id="MobiDB-lite"/>
    </source>
</evidence>
<dbReference type="InterPro" id="IPR036737">
    <property type="entry name" value="OmpA-like_sf"/>
</dbReference>
<dbReference type="EMBL" id="OU015430">
    <property type="protein sequence ID" value="CAG4974516.1"/>
    <property type="molecule type" value="Genomic_DNA"/>
</dbReference>
<sequence>MPDTSTDPLRRSVSDPPCTLPRRATRQAAAWGIAAVTGLLLTVAGCSGETPSTATGPATPGSTTDEATPEARSDARLSLANNGGRVRYDGAVDSEASRQRVVDALAAAFGDAATGQVDVDATVRPPGWLDGLSAFAEAFTTPGAAVTFDGDTIELSGQVPREERARLLALAEDLFPDHVYTGLLQGTTDGGSTPAALAQLPAGADGPALVDALNTVTIAFEPGSARIAPGSLDAIGRIADAIKASAGDTRLLLTGGGDGDENLARRRAEALKVQLILNGISPALIDTAGGTGTGPTRFSLSP</sequence>
<dbReference type="Proteomes" id="UP000680116">
    <property type="component" value="Chromosome"/>
</dbReference>
<organism evidence="2 3">
    <name type="scientific">Novilysobacter luteus</name>
    <dbReference type="NCBI Taxonomy" id="2822368"/>
    <lineage>
        <taxon>Bacteria</taxon>
        <taxon>Pseudomonadati</taxon>
        <taxon>Pseudomonadota</taxon>
        <taxon>Gammaproteobacteria</taxon>
        <taxon>Lysobacterales</taxon>
        <taxon>Lysobacteraceae</taxon>
        <taxon>Novilysobacter</taxon>
    </lineage>
</organism>
<feature type="compositionally biased region" description="Low complexity" evidence="1">
    <location>
        <begin position="50"/>
        <end position="64"/>
    </location>
</feature>
<dbReference type="Gene3D" id="3.40.1520.20">
    <property type="match status" value="1"/>
</dbReference>
<evidence type="ECO:0000313" key="2">
    <source>
        <dbReference type="EMBL" id="CAG4974516.1"/>
    </source>
</evidence>
<name>A0ABM8UGC2_9GAMM</name>
<dbReference type="Gene3D" id="3.30.1330.60">
    <property type="entry name" value="OmpA-like domain"/>
    <property type="match status" value="1"/>
</dbReference>
<evidence type="ECO:0008006" key="4">
    <source>
        <dbReference type="Google" id="ProtNLM"/>
    </source>
</evidence>
<evidence type="ECO:0000313" key="3">
    <source>
        <dbReference type="Proteomes" id="UP000680116"/>
    </source>
</evidence>
<protein>
    <recommendedName>
        <fullName evidence="4">OmpA family protein</fullName>
    </recommendedName>
</protein>
<feature type="region of interest" description="Disordered" evidence="1">
    <location>
        <begin position="1"/>
        <end position="21"/>
    </location>
</feature>
<reference evidence="2 3" key="1">
    <citation type="submission" date="2021-04" db="EMBL/GenBank/DDBJ databases">
        <authorList>
            <person name="Rodrigo-Torres L."/>
            <person name="Arahal R. D."/>
            <person name="Lucena T."/>
        </authorList>
    </citation>
    <scope>NUCLEOTIDE SEQUENCE [LARGE SCALE GENOMIC DNA]</scope>
    <source>
        <strain evidence="2 3">CECT 30171</strain>
    </source>
</reference>